<reference evidence="7 8" key="1">
    <citation type="submission" date="2016-12" db="EMBL/GenBank/DDBJ databases">
        <title>Draft genome of Tersicoccus phoenicis 1P05MA.</title>
        <authorList>
            <person name="Nakajima Y."/>
            <person name="Yoshizawa S."/>
            <person name="Nakamura K."/>
            <person name="Ogura Y."/>
            <person name="Hayashi T."/>
            <person name="Kogure K."/>
        </authorList>
    </citation>
    <scope>NUCLEOTIDE SEQUENCE [LARGE SCALE GENOMIC DNA]</scope>
    <source>
        <strain evidence="7 8">1p05MA</strain>
    </source>
</reference>
<dbReference type="Pfam" id="PF00155">
    <property type="entry name" value="Aminotran_1_2"/>
    <property type="match status" value="1"/>
</dbReference>
<dbReference type="GO" id="GO:0030170">
    <property type="term" value="F:pyridoxal phosphate binding"/>
    <property type="evidence" value="ECO:0007669"/>
    <property type="project" value="UniProtKB-UniRule"/>
</dbReference>
<comment type="cofactor">
    <cofactor evidence="4">
        <name>pyridoxal 5'-phosphate</name>
        <dbReference type="ChEBI" id="CHEBI:597326"/>
    </cofactor>
</comment>
<dbReference type="InterPro" id="IPR015424">
    <property type="entry name" value="PyrdxlP-dep_Trfase"/>
</dbReference>
<comment type="function">
    <text evidence="4">Aminotransferase that catalyzes the conversion of aromatic amino acids and 2-oxoglutarate into corresponding aromatic oxo acids and L-glutamate.</text>
</comment>
<dbReference type="Gene3D" id="3.90.1150.10">
    <property type="entry name" value="Aspartate Aminotransferase, domain 1"/>
    <property type="match status" value="1"/>
</dbReference>
<feature type="modified residue" description="N6-(pyridoxal phosphate)lysine" evidence="4">
    <location>
        <position position="245"/>
    </location>
</feature>
<evidence type="ECO:0000256" key="2">
    <source>
        <dbReference type="ARBA" id="ARBA00022679"/>
    </source>
</evidence>
<dbReference type="CDD" id="cd00609">
    <property type="entry name" value="AAT_like"/>
    <property type="match status" value="1"/>
</dbReference>
<proteinExistence type="inferred from homology"/>
<feature type="compositionally biased region" description="Low complexity" evidence="5">
    <location>
        <begin position="10"/>
        <end position="24"/>
    </location>
</feature>
<name>A0A1R1LJI0_9MICC</name>
<dbReference type="OrthoDB" id="9809616at2"/>
<dbReference type="Proteomes" id="UP000187085">
    <property type="component" value="Unassembled WGS sequence"/>
</dbReference>
<feature type="domain" description="Aminotransferase class I/classII large" evidence="6">
    <location>
        <begin position="50"/>
        <end position="351"/>
    </location>
</feature>
<dbReference type="InterPro" id="IPR050106">
    <property type="entry name" value="HistidinolP_aminotransfase"/>
</dbReference>
<keyword evidence="8" id="KW-1185">Reference proteome</keyword>
<keyword evidence="2 4" id="KW-0808">Transferase</keyword>
<keyword evidence="1 4" id="KW-0032">Aminotransferase</keyword>
<feature type="region of interest" description="Disordered" evidence="5">
    <location>
        <begin position="1"/>
        <end position="24"/>
    </location>
</feature>
<gene>
    <name evidence="4" type="primary">pat</name>
    <name evidence="7" type="ORF">BKD30_03360</name>
</gene>
<dbReference type="HAMAP" id="MF_01513">
    <property type="entry name" value="Phe_aminotrans_2"/>
    <property type="match status" value="1"/>
</dbReference>
<sequence>MTSTEPRPAPAAASGGPDPVPGVRPRAVLDALPRYAAGRPATVVEGLQSFKLSSNENPLTPIPAVLDAIRDCTSINRYPDAVSTRLRERLAEHLDVPADHIVTGGGSLGALNQVLATYAGQNDFGAPDEVVYAWRSFEAYPISVGLSGASSVQVPLLPDGRHDLDAMAEAVTGNTRVILLCTPNNPTGPILTRDEVVSFLARVPNDVVVVLDEAYLEFVRDPDAVDGLGLYREYPNLVLLRTFSKAHGLAGLRVGYTVAQPNITENLRVSAVPFAVSSVGEQAAVTSLDHLDEVLARVDTLVAERERVVAALTDAGWDLPQAEGNFVWLRLGGRCGAFTEAAEQRALAVRRFGDEGVRVSIGEVDANTRFIELCRSFGARGIAR</sequence>
<dbReference type="AlphaFoldDB" id="A0A1R1LJI0"/>
<evidence type="ECO:0000259" key="6">
    <source>
        <dbReference type="Pfam" id="PF00155"/>
    </source>
</evidence>
<dbReference type="PANTHER" id="PTHR43643">
    <property type="entry name" value="HISTIDINOL-PHOSPHATE AMINOTRANSFERASE 2"/>
    <property type="match status" value="1"/>
</dbReference>
<evidence type="ECO:0000256" key="3">
    <source>
        <dbReference type="ARBA" id="ARBA00022898"/>
    </source>
</evidence>
<dbReference type="InterPro" id="IPR024892">
    <property type="entry name" value="ArAT"/>
</dbReference>
<dbReference type="GO" id="GO:0008793">
    <property type="term" value="F:aromatic-amino-acid transaminase activity"/>
    <property type="evidence" value="ECO:0007669"/>
    <property type="project" value="UniProtKB-UniRule"/>
</dbReference>
<organism evidence="7 8">
    <name type="scientific">Tersicoccus phoenicis</name>
    <dbReference type="NCBI Taxonomy" id="554083"/>
    <lineage>
        <taxon>Bacteria</taxon>
        <taxon>Bacillati</taxon>
        <taxon>Actinomycetota</taxon>
        <taxon>Actinomycetes</taxon>
        <taxon>Micrococcales</taxon>
        <taxon>Micrococcaceae</taxon>
        <taxon>Tersicoccus</taxon>
    </lineage>
</organism>
<dbReference type="InterPro" id="IPR004839">
    <property type="entry name" value="Aminotransferase_I/II_large"/>
</dbReference>
<evidence type="ECO:0000313" key="8">
    <source>
        <dbReference type="Proteomes" id="UP000187085"/>
    </source>
</evidence>
<dbReference type="EMBL" id="MRDE01000016">
    <property type="protein sequence ID" value="OMH27691.1"/>
    <property type="molecule type" value="Genomic_DNA"/>
</dbReference>
<dbReference type="InterPro" id="IPR015421">
    <property type="entry name" value="PyrdxlP-dep_Trfase_major"/>
</dbReference>
<comment type="subunit">
    <text evidence="4">Homodimer.</text>
</comment>
<dbReference type="Gene3D" id="3.40.640.10">
    <property type="entry name" value="Type I PLP-dependent aspartate aminotransferase-like (Major domain)"/>
    <property type="match status" value="1"/>
</dbReference>
<dbReference type="InterPro" id="IPR015422">
    <property type="entry name" value="PyrdxlP-dep_Trfase_small"/>
</dbReference>
<evidence type="ECO:0000256" key="5">
    <source>
        <dbReference type="SAM" id="MobiDB-lite"/>
    </source>
</evidence>
<dbReference type="SUPFAM" id="SSF53383">
    <property type="entry name" value="PLP-dependent transferases"/>
    <property type="match status" value="1"/>
</dbReference>
<dbReference type="EC" id="2.6.1.57" evidence="4"/>
<protein>
    <recommendedName>
        <fullName evidence="4">Aromatic amino acid aminotransferase</fullName>
        <shortName evidence="4">ArAT</shortName>
        <ecNumber evidence="4">2.6.1.57</ecNumber>
    </recommendedName>
</protein>
<comment type="catalytic activity">
    <reaction evidence="4">
        <text>an aromatic L-alpha-amino acid + 2-oxoglutarate = an aromatic oxo-acid + L-glutamate</text>
        <dbReference type="Rhea" id="RHEA:17533"/>
        <dbReference type="ChEBI" id="CHEBI:16810"/>
        <dbReference type="ChEBI" id="CHEBI:29985"/>
        <dbReference type="ChEBI" id="CHEBI:73309"/>
        <dbReference type="ChEBI" id="CHEBI:84824"/>
        <dbReference type="EC" id="2.6.1.57"/>
    </reaction>
</comment>
<evidence type="ECO:0000256" key="4">
    <source>
        <dbReference type="HAMAP-Rule" id="MF_01513"/>
    </source>
</evidence>
<evidence type="ECO:0000313" key="7">
    <source>
        <dbReference type="EMBL" id="OMH27691.1"/>
    </source>
</evidence>
<accession>A0A1R1LJI0</accession>
<comment type="similarity">
    <text evidence="4">Belongs to the class-II pyridoxal-phosphate-dependent aminotransferase family.</text>
</comment>
<evidence type="ECO:0000256" key="1">
    <source>
        <dbReference type="ARBA" id="ARBA00022576"/>
    </source>
</evidence>
<dbReference type="PANTHER" id="PTHR43643:SF3">
    <property type="entry name" value="HISTIDINOL-PHOSPHATE AMINOTRANSFERASE"/>
    <property type="match status" value="1"/>
</dbReference>
<dbReference type="NCBIfam" id="NF002878">
    <property type="entry name" value="PRK03321.1"/>
    <property type="match status" value="1"/>
</dbReference>
<comment type="caution">
    <text evidence="7">The sequence shown here is derived from an EMBL/GenBank/DDBJ whole genome shotgun (WGS) entry which is preliminary data.</text>
</comment>
<dbReference type="STRING" id="554083.BKD30_03360"/>
<keyword evidence="3 4" id="KW-0663">Pyridoxal phosphate</keyword>
<dbReference type="RefSeq" id="WP_076701935.1">
    <property type="nucleotide sequence ID" value="NZ_MRDE01000016.1"/>
</dbReference>